<dbReference type="InterPro" id="IPR004652">
    <property type="entry name" value="DusB-like"/>
</dbReference>
<dbReference type="SUPFAM" id="SSF51395">
    <property type="entry name" value="FMN-linked oxidoreductases"/>
    <property type="match status" value="1"/>
</dbReference>
<evidence type="ECO:0000256" key="5">
    <source>
        <dbReference type="ARBA" id="ARBA00022857"/>
    </source>
</evidence>
<evidence type="ECO:0000256" key="7">
    <source>
        <dbReference type="SAM" id="MobiDB-lite"/>
    </source>
</evidence>
<dbReference type="PROSITE" id="PS01136">
    <property type="entry name" value="UPF0034"/>
    <property type="match status" value="1"/>
</dbReference>
<dbReference type="CDD" id="cd02801">
    <property type="entry name" value="DUS_like_FMN"/>
    <property type="match status" value="1"/>
</dbReference>
<keyword evidence="6" id="KW-0560">Oxidoreductase</keyword>
<proteinExistence type="predicted"/>
<evidence type="ECO:0000259" key="8">
    <source>
        <dbReference type="Pfam" id="PF01207"/>
    </source>
</evidence>
<dbReference type="Gene3D" id="3.20.20.70">
    <property type="entry name" value="Aldolase class I"/>
    <property type="match status" value="1"/>
</dbReference>
<comment type="cofactor">
    <cofactor evidence="1">
        <name>FMN</name>
        <dbReference type="ChEBI" id="CHEBI:58210"/>
    </cofactor>
</comment>
<accession>A0A382IKS7</accession>
<organism evidence="9">
    <name type="scientific">marine metagenome</name>
    <dbReference type="NCBI Taxonomy" id="408172"/>
    <lineage>
        <taxon>unclassified sequences</taxon>
        <taxon>metagenomes</taxon>
        <taxon>ecological metagenomes</taxon>
    </lineage>
</organism>
<keyword evidence="3" id="KW-0288">FMN</keyword>
<dbReference type="NCBIfam" id="TIGR00737">
    <property type="entry name" value="nifR3_yhdG"/>
    <property type="match status" value="1"/>
</dbReference>
<keyword evidence="4" id="KW-0819">tRNA processing</keyword>
<dbReference type="InterPro" id="IPR035587">
    <property type="entry name" value="DUS-like_FMN-bd"/>
</dbReference>
<evidence type="ECO:0000256" key="3">
    <source>
        <dbReference type="ARBA" id="ARBA00022643"/>
    </source>
</evidence>
<dbReference type="PANTHER" id="PTHR45846">
    <property type="entry name" value="TRNA-DIHYDROURIDINE(47) SYNTHASE [NAD(P)(+)]-LIKE"/>
    <property type="match status" value="1"/>
</dbReference>
<dbReference type="GO" id="GO:0050660">
    <property type="term" value="F:flavin adenine dinucleotide binding"/>
    <property type="evidence" value="ECO:0007669"/>
    <property type="project" value="InterPro"/>
</dbReference>
<feature type="domain" description="DUS-like FMN-binding" evidence="8">
    <location>
        <begin position="35"/>
        <end position="337"/>
    </location>
</feature>
<dbReference type="Gene3D" id="1.10.1200.80">
    <property type="entry name" value="Putative flavin oxidoreducatase, domain 2"/>
    <property type="match status" value="1"/>
</dbReference>
<dbReference type="InterPro" id="IPR013785">
    <property type="entry name" value="Aldolase_TIM"/>
</dbReference>
<feature type="region of interest" description="Disordered" evidence="7">
    <location>
        <begin position="359"/>
        <end position="400"/>
    </location>
</feature>
<dbReference type="InterPro" id="IPR024036">
    <property type="entry name" value="tRNA-dHydroUridine_Synthase_C"/>
</dbReference>
<gene>
    <name evidence="9" type="ORF">METZ01_LOCUS253032</name>
</gene>
<evidence type="ECO:0000256" key="6">
    <source>
        <dbReference type="ARBA" id="ARBA00023002"/>
    </source>
</evidence>
<dbReference type="GO" id="GO:0003723">
    <property type="term" value="F:RNA binding"/>
    <property type="evidence" value="ECO:0007669"/>
    <property type="project" value="TreeGrafter"/>
</dbReference>
<protein>
    <recommendedName>
        <fullName evidence="8">DUS-like FMN-binding domain-containing protein</fullName>
    </recommendedName>
</protein>
<dbReference type="GO" id="GO:0017150">
    <property type="term" value="F:tRNA dihydrouridine synthase activity"/>
    <property type="evidence" value="ECO:0007669"/>
    <property type="project" value="InterPro"/>
</dbReference>
<evidence type="ECO:0000256" key="4">
    <source>
        <dbReference type="ARBA" id="ARBA00022694"/>
    </source>
</evidence>
<dbReference type="Pfam" id="PF01207">
    <property type="entry name" value="Dus"/>
    <property type="match status" value="1"/>
</dbReference>
<keyword evidence="2" id="KW-0285">Flavoprotein</keyword>
<evidence type="ECO:0000313" key="9">
    <source>
        <dbReference type="EMBL" id="SVC00178.1"/>
    </source>
</evidence>
<dbReference type="AlphaFoldDB" id="A0A382IKS7"/>
<dbReference type="EMBL" id="UINC01067975">
    <property type="protein sequence ID" value="SVC00178.1"/>
    <property type="molecule type" value="Genomic_DNA"/>
</dbReference>
<dbReference type="PANTHER" id="PTHR45846:SF1">
    <property type="entry name" value="TRNA-DIHYDROURIDINE(47) SYNTHASE [NAD(P)(+)]-LIKE"/>
    <property type="match status" value="1"/>
</dbReference>
<evidence type="ECO:0000256" key="2">
    <source>
        <dbReference type="ARBA" id="ARBA00022630"/>
    </source>
</evidence>
<dbReference type="InterPro" id="IPR018517">
    <property type="entry name" value="tRNA_hU_synthase_CS"/>
</dbReference>
<sequence>MGLRSEVNEHVPPAAPGEFAVPHVGPLAVWPPVVLAPMAGVTNAPFRSLCREFGAGLYVSEMITARGLVDGHLKTSRLAHFDPTETPRSIQLYGTEPDSIGQAVDLLVGGERVDHVDMNFGCPMPKVTRKGGGAAIPLKPRLFEAIVRAAVERAGPVPVTVKFRKGTDDDHLTFLEAGRIAESVGAAAVSLHARTAEQLYSGEADWTAVAALKAAVTSIPVFGNGDVWEPWDALRLMRSTGCDGVVVGRGCLGRPWLFGDLATVFGPTPDAGGAEPGRPPVLEDVTRAMARHARLLVDWAGPHGIKDFRKHTSWYLKGYATGPQIRNDLQKVRDLDHLDGLLAELLAGVNPTMTLDPTSLRVPRSHRNGPKPVVLPEGWLEDPEDATPPEAAVEALVSGG</sequence>
<reference evidence="9" key="1">
    <citation type="submission" date="2018-05" db="EMBL/GenBank/DDBJ databases">
        <authorList>
            <person name="Lanie J.A."/>
            <person name="Ng W.-L."/>
            <person name="Kazmierczak K.M."/>
            <person name="Andrzejewski T.M."/>
            <person name="Davidsen T.M."/>
            <person name="Wayne K.J."/>
            <person name="Tettelin H."/>
            <person name="Glass J.I."/>
            <person name="Rusch D."/>
            <person name="Podicherti R."/>
            <person name="Tsui H.-C.T."/>
            <person name="Winkler M.E."/>
        </authorList>
    </citation>
    <scope>NUCLEOTIDE SEQUENCE</scope>
</reference>
<keyword evidence="5" id="KW-0521">NADP</keyword>
<evidence type="ECO:0000256" key="1">
    <source>
        <dbReference type="ARBA" id="ARBA00001917"/>
    </source>
</evidence>
<name>A0A382IKS7_9ZZZZ</name>